<organism evidence="1 2">
    <name type="scientific">Apiotrichum porosum</name>
    <dbReference type="NCBI Taxonomy" id="105984"/>
    <lineage>
        <taxon>Eukaryota</taxon>
        <taxon>Fungi</taxon>
        <taxon>Dikarya</taxon>
        <taxon>Basidiomycota</taxon>
        <taxon>Agaricomycotina</taxon>
        <taxon>Tremellomycetes</taxon>
        <taxon>Trichosporonales</taxon>
        <taxon>Trichosporonaceae</taxon>
        <taxon>Apiotrichum</taxon>
    </lineage>
</organism>
<gene>
    <name evidence="1" type="ORF">EHS24_002773</name>
</gene>
<comment type="caution">
    <text evidence="1">The sequence shown here is derived from an EMBL/GenBank/DDBJ whole genome shotgun (WGS) entry which is preliminary data.</text>
</comment>
<name>A0A427XHT5_9TREE</name>
<dbReference type="EMBL" id="RSCE01000013">
    <property type="protein sequence ID" value="RSH78304.1"/>
    <property type="molecule type" value="Genomic_DNA"/>
</dbReference>
<evidence type="ECO:0000313" key="2">
    <source>
        <dbReference type="Proteomes" id="UP000279236"/>
    </source>
</evidence>
<keyword evidence="2" id="KW-1185">Reference proteome</keyword>
<dbReference type="GeneID" id="39587316"/>
<accession>A0A427XHT5</accession>
<sequence length="177" mass="19643">MVFTHVHDQGDLVDATCFKLAVLDKALEVNAFVGSHRGNAVWPPRLTNNVWKADTDKMVKKVYLLACQELPHNASAPPYEVIRPFLQNALGLWCQQAVLVTDVPHGNGAPFAIEDLGRFSAKYYGHQHLVVREDLTDASKFSTTVVYFPAPLTIDHQSPPSHVIVVTHIIMSLGFTQ</sequence>
<evidence type="ECO:0000313" key="1">
    <source>
        <dbReference type="EMBL" id="RSH78304.1"/>
    </source>
</evidence>
<dbReference type="AlphaFoldDB" id="A0A427XHT5"/>
<protein>
    <submittedName>
        <fullName evidence="1">Uncharacterized protein</fullName>
    </submittedName>
</protein>
<dbReference type="RefSeq" id="XP_028473451.1">
    <property type="nucleotide sequence ID" value="XM_028618495.1"/>
</dbReference>
<dbReference type="Proteomes" id="UP000279236">
    <property type="component" value="Unassembled WGS sequence"/>
</dbReference>
<reference evidence="1 2" key="1">
    <citation type="submission" date="2018-11" db="EMBL/GenBank/DDBJ databases">
        <title>Genome sequence of Apiotrichum porosum DSM 27194.</title>
        <authorList>
            <person name="Aliyu H."/>
            <person name="Gorte O."/>
            <person name="Ochsenreither K."/>
        </authorList>
    </citation>
    <scope>NUCLEOTIDE SEQUENCE [LARGE SCALE GENOMIC DNA]</scope>
    <source>
        <strain evidence="1 2">DSM 27194</strain>
    </source>
</reference>
<proteinExistence type="predicted"/>